<feature type="compositionally biased region" description="Basic and acidic residues" evidence="1">
    <location>
        <begin position="7"/>
        <end position="22"/>
    </location>
</feature>
<evidence type="ECO:0008006" key="4">
    <source>
        <dbReference type="Google" id="ProtNLM"/>
    </source>
</evidence>
<protein>
    <recommendedName>
        <fullName evidence="4">Prophage PSSB64-02</fullName>
    </recommendedName>
</protein>
<accession>A0AB38EGY6</accession>
<gene>
    <name evidence="2" type="ORF">NCPPB2254_03606</name>
</gene>
<proteinExistence type="predicted"/>
<evidence type="ECO:0000313" key="2">
    <source>
        <dbReference type="EMBL" id="SOQ11894.1"/>
    </source>
</evidence>
<dbReference type="RefSeq" id="WP_104720373.1">
    <property type="nucleotide sequence ID" value="NZ_ODAL01000080.1"/>
</dbReference>
<name>A0AB38EGY6_9PSED</name>
<organism evidence="2 3">
    <name type="scientific">Pseudomonas syringae pv. persicae</name>
    <dbReference type="NCBI Taxonomy" id="237306"/>
    <lineage>
        <taxon>Bacteria</taxon>
        <taxon>Pseudomonadati</taxon>
        <taxon>Pseudomonadota</taxon>
        <taxon>Gammaproteobacteria</taxon>
        <taxon>Pseudomonadales</taxon>
        <taxon>Pseudomonadaceae</taxon>
        <taxon>Pseudomonas</taxon>
    </lineage>
</organism>
<dbReference type="EMBL" id="ODAM01000094">
    <property type="protein sequence ID" value="SOQ11894.1"/>
    <property type="molecule type" value="Genomic_DNA"/>
</dbReference>
<comment type="caution">
    <text evidence="2">The sequence shown here is derived from an EMBL/GenBank/DDBJ whole genome shotgun (WGS) entry which is preliminary data.</text>
</comment>
<feature type="region of interest" description="Disordered" evidence="1">
    <location>
        <begin position="1"/>
        <end position="22"/>
    </location>
</feature>
<reference evidence="2 3" key="1">
    <citation type="submission" date="2017-11" db="EMBL/GenBank/DDBJ databases">
        <authorList>
            <person name="Blom J."/>
        </authorList>
    </citation>
    <scope>NUCLEOTIDE SEQUENCE [LARGE SCALE GENOMIC DNA]</scope>
    <source>
        <strain evidence="2">NCPPB 2254</strain>
    </source>
</reference>
<dbReference type="Proteomes" id="UP000237580">
    <property type="component" value="Unassembled WGS sequence"/>
</dbReference>
<sequence>MALTPKQRNDRTAIKRQKAGEEELRLRVRPGTKQALSELMAWAGIEEQGEALTLMIHHLHNLGPGGALPMLEVPRHEITVSKLVAHKLQLAYNREALRICRDE</sequence>
<evidence type="ECO:0000256" key="1">
    <source>
        <dbReference type="SAM" id="MobiDB-lite"/>
    </source>
</evidence>
<evidence type="ECO:0000313" key="3">
    <source>
        <dbReference type="Proteomes" id="UP000237580"/>
    </source>
</evidence>
<dbReference type="AlphaFoldDB" id="A0AB38EGY6"/>